<feature type="DNA-binding region" description="H-T-H motif" evidence="2">
    <location>
        <begin position="39"/>
        <end position="58"/>
    </location>
</feature>
<sequence length="223" mass="24050">MTEKPARRPALTRRRVETRERLLDAAMTVFVEKGFGRTRIDDVCRAAGYTKGAFYSNFASLEELFFALYDRQSQAGASAVLAAVDRKAVGMEAAGIEAAGTADPGAASPDVIEVVAGWAMTVPLDRDWLLINTDFVSYAARSPEVAADLADHRRRLRAEVIDGLTTFIAESGVVLPASLPTPAALARAVVTVYDGVIYQLLLDMDEAQVRRHLVDILAAIAAP</sequence>
<dbReference type="PROSITE" id="PS50977">
    <property type="entry name" value="HTH_TETR_2"/>
    <property type="match status" value="1"/>
</dbReference>
<reference evidence="5" key="1">
    <citation type="submission" date="2019-06" db="EMBL/GenBank/DDBJ databases">
        <title>Gordonia isolated from sludge of a wastewater treatment plant.</title>
        <authorList>
            <person name="Tamura T."/>
            <person name="Aoyama K."/>
            <person name="Kang Y."/>
            <person name="Saito S."/>
            <person name="Akiyama N."/>
            <person name="Yazawa K."/>
            <person name="Gonoi T."/>
            <person name="Mikami Y."/>
        </authorList>
    </citation>
    <scope>NUCLEOTIDE SEQUENCE [LARGE SCALE GENOMIC DNA]</scope>
    <source>
        <strain evidence="5">NBRC 107697</strain>
    </source>
</reference>
<dbReference type="Pfam" id="PF00440">
    <property type="entry name" value="TetR_N"/>
    <property type="match status" value="1"/>
</dbReference>
<dbReference type="PRINTS" id="PR00455">
    <property type="entry name" value="HTHTETR"/>
</dbReference>
<dbReference type="SUPFAM" id="SSF48498">
    <property type="entry name" value="Tetracyclin repressor-like, C-terminal domain"/>
    <property type="match status" value="1"/>
</dbReference>
<accession>A0A7I9UXG1</accession>
<dbReference type="GO" id="GO:0003700">
    <property type="term" value="F:DNA-binding transcription factor activity"/>
    <property type="evidence" value="ECO:0007669"/>
    <property type="project" value="TreeGrafter"/>
</dbReference>
<evidence type="ECO:0000313" key="5">
    <source>
        <dbReference type="Proteomes" id="UP000444980"/>
    </source>
</evidence>
<dbReference type="RefSeq" id="WP_161926921.1">
    <property type="nucleotide sequence ID" value="NZ_BJOU01000001.1"/>
</dbReference>
<dbReference type="SUPFAM" id="SSF46689">
    <property type="entry name" value="Homeodomain-like"/>
    <property type="match status" value="1"/>
</dbReference>
<dbReference type="OrthoDB" id="7252896at2"/>
<keyword evidence="5" id="KW-1185">Reference proteome</keyword>
<organism evidence="4 5">
    <name type="scientific">Gordonia crocea</name>
    <dbReference type="NCBI Taxonomy" id="589162"/>
    <lineage>
        <taxon>Bacteria</taxon>
        <taxon>Bacillati</taxon>
        <taxon>Actinomycetota</taxon>
        <taxon>Actinomycetes</taxon>
        <taxon>Mycobacteriales</taxon>
        <taxon>Gordoniaceae</taxon>
        <taxon>Gordonia</taxon>
    </lineage>
</organism>
<dbReference type="AlphaFoldDB" id="A0A7I9UXG1"/>
<dbReference type="Gene3D" id="1.10.357.10">
    <property type="entry name" value="Tetracycline Repressor, domain 2"/>
    <property type="match status" value="1"/>
</dbReference>
<dbReference type="PANTHER" id="PTHR30055">
    <property type="entry name" value="HTH-TYPE TRANSCRIPTIONAL REGULATOR RUTR"/>
    <property type="match status" value="1"/>
</dbReference>
<dbReference type="InterPro" id="IPR001647">
    <property type="entry name" value="HTH_TetR"/>
</dbReference>
<feature type="domain" description="HTH tetR-type" evidence="3">
    <location>
        <begin position="16"/>
        <end position="76"/>
    </location>
</feature>
<dbReference type="InterPro" id="IPR009057">
    <property type="entry name" value="Homeodomain-like_sf"/>
</dbReference>
<evidence type="ECO:0000259" key="3">
    <source>
        <dbReference type="PROSITE" id="PS50977"/>
    </source>
</evidence>
<proteinExistence type="predicted"/>
<dbReference type="Proteomes" id="UP000444980">
    <property type="component" value="Unassembled WGS sequence"/>
</dbReference>
<dbReference type="GO" id="GO:0000976">
    <property type="term" value="F:transcription cis-regulatory region binding"/>
    <property type="evidence" value="ECO:0007669"/>
    <property type="project" value="TreeGrafter"/>
</dbReference>
<dbReference type="InterPro" id="IPR050109">
    <property type="entry name" value="HTH-type_TetR-like_transc_reg"/>
</dbReference>
<name>A0A7I9UXG1_9ACTN</name>
<gene>
    <name evidence="4" type="ORF">nbrc107697_16580</name>
</gene>
<dbReference type="PANTHER" id="PTHR30055:SF241">
    <property type="entry name" value="TRANSCRIPTIONAL REGULATORY PROTEIN"/>
    <property type="match status" value="1"/>
</dbReference>
<dbReference type="EMBL" id="BJOU01000001">
    <property type="protein sequence ID" value="GED97619.1"/>
    <property type="molecule type" value="Genomic_DNA"/>
</dbReference>
<evidence type="ECO:0000256" key="1">
    <source>
        <dbReference type="ARBA" id="ARBA00023125"/>
    </source>
</evidence>
<dbReference type="InterPro" id="IPR036271">
    <property type="entry name" value="Tet_transcr_reg_TetR-rel_C_sf"/>
</dbReference>
<keyword evidence="1 2" id="KW-0238">DNA-binding</keyword>
<protein>
    <submittedName>
        <fullName evidence="4">TetR family transcriptional regulator</fullName>
    </submittedName>
</protein>
<evidence type="ECO:0000256" key="2">
    <source>
        <dbReference type="PROSITE-ProRule" id="PRU00335"/>
    </source>
</evidence>
<comment type="caution">
    <text evidence="4">The sequence shown here is derived from an EMBL/GenBank/DDBJ whole genome shotgun (WGS) entry which is preliminary data.</text>
</comment>
<evidence type="ECO:0000313" key="4">
    <source>
        <dbReference type="EMBL" id="GED97619.1"/>
    </source>
</evidence>